<reference evidence="2 3" key="1">
    <citation type="submission" date="2018-04" db="EMBL/GenBank/DDBJ databases">
        <title>Genomic Encyclopedia of Archaeal and Bacterial Type Strains, Phase II (KMG-II): from individual species to whole genera.</title>
        <authorList>
            <person name="Goeker M."/>
        </authorList>
    </citation>
    <scope>NUCLEOTIDE SEQUENCE [LARGE SCALE GENOMIC DNA]</scope>
    <source>
        <strain evidence="2 3">DSM 100977</strain>
    </source>
</reference>
<dbReference type="InterPro" id="IPR009040">
    <property type="entry name" value="Ferritin-like_diiron"/>
</dbReference>
<dbReference type="AlphaFoldDB" id="A0A2T6BMW4"/>
<evidence type="ECO:0000259" key="1">
    <source>
        <dbReference type="PROSITE" id="PS50905"/>
    </source>
</evidence>
<accession>A0A2T6BMW4</accession>
<sequence>MEYRKMLKRLYDAKLAAHRQGFEKTAEAFESLASQLENHHKALLEHLIKTGEAR</sequence>
<organism evidence="2 3">
    <name type="scientific">Litoreibacter ponti</name>
    <dbReference type="NCBI Taxonomy" id="1510457"/>
    <lineage>
        <taxon>Bacteria</taxon>
        <taxon>Pseudomonadati</taxon>
        <taxon>Pseudomonadota</taxon>
        <taxon>Alphaproteobacteria</taxon>
        <taxon>Rhodobacterales</taxon>
        <taxon>Roseobacteraceae</taxon>
        <taxon>Litoreibacter</taxon>
    </lineage>
</organism>
<dbReference type="Proteomes" id="UP000243978">
    <property type="component" value="Unassembled WGS sequence"/>
</dbReference>
<keyword evidence="3" id="KW-1185">Reference proteome</keyword>
<gene>
    <name evidence="2" type="ORF">C8N43_2076</name>
</gene>
<comment type="caution">
    <text evidence="2">The sequence shown here is derived from an EMBL/GenBank/DDBJ whole genome shotgun (WGS) entry which is preliminary data.</text>
</comment>
<name>A0A2T6BMW4_9RHOB</name>
<protein>
    <recommendedName>
        <fullName evidence="1">Ferritin-like diiron domain-containing protein</fullName>
    </recommendedName>
</protein>
<dbReference type="PROSITE" id="PS50905">
    <property type="entry name" value="FERRITIN_LIKE"/>
    <property type="match status" value="1"/>
</dbReference>
<dbReference type="EMBL" id="QBKS01000001">
    <property type="protein sequence ID" value="PTX57409.1"/>
    <property type="molecule type" value="Genomic_DNA"/>
</dbReference>
<proteinExistence type="predicted"/>
<evidence type="ECO:0000313" key="3">
    <source>
        <dbReference type="Proteomes" id="UP000243978"/>
    </source>
</evidence>
<evidence type="ECO:0000313" key="2">
    <source>
        <dbReference type="EMBL" id="PTX57409.1"/>
    </source>
</evidence>
<feature type="domain" description="Ferritin-like diiron" evidence="1">
    <location>
        <begin position="1"/>
        <end position="54"/>
    </location>
</feature>